<name>A0ACB7PLW8_9PEZI</name>
<sequence length="557" mass="64007">MPKIAINTPVPVLAFAAATSFYCTRKMDFPLYTATPGLAVLIITLYWFVYRGWLFPIYFSQLRHVPTVGGFPLWGQLVPIIFEECGLPQRRWHRQHGGIIRYFFPFGCERLSVADDLSIRHLTVKNPYNFPKPLRAKLWMQRILGDGVLLAEGDDHTSQRKALNPGFSITAIRSFIPIFWDKAFQMVDLQETKLQDSGETSTSFEVLEWFNRCTLDIIGEAGFGYDINSLANPTLAIRHAYRLVFNFDLASRVLHGIQAFFPSSKHIPAQMNRDMELARSIIVHEATNILHEKLEDAEQNPYAKDVLALIAQENLKLKDKGEAGLSFIAMRDQVMTFLAAGHDTTATGTAWTIHLLSIYPKVQDRLREEIRYHMPLLFSARHRRDPTTVLGDPDRLPYLDNVCRESLRYIPPIPMTVRESLRDDVIEGYKVPAGTVVYMLANAINRMEWFWGKDADSFDPDRWNHPQATATPNAFMTFLQGPRGCLGRKFAEIEMKVLLCVLLSRFEFTRDYSTPDPEDWKMWRLVLRPKEGITVVAKPIKKKVTFVLPEKHPRYNI</sequence>
<reference evidence="1 2" key="1">
    <citation type="journal article" date="2021" name="Nat. Commun.">
        <title>Genetic determinants of endophytism in the Arabidopsis root mycobiome.</title>
        <authorList>
            <person name="Mesny F."/>
            <person name="Miyauchi S."/>
            <person name="Thiergart T."/>
            <person name="Pickel B."/>
            <person name="Atanasova L."/>
            <person name="Karlsson M."/>
            <person name="Huettel B."/>
            <person name="Barry K.W."/>
            <person name="Haridas S."/>
            <person name="Chen C."/>
            <person name="Bauer D."/>
            <person name="Andreopoulos W."/>
            <person name="Pangilinan J."/>
            <person name="LaButti K."/>
            <person name="Riley R."/>
            <person name="Lipzen A."/>
            <person name="Clum A."/>
            <person name="Drula E."/>
            <person name="Henrissat B."/>
            <person name="Kohler A."/>
            <person name="Grigoriev I.V."/>
            <person name="Martin F.M."/>
            <person name="Hacquard S."/>
        </authorList>
    </citation>
    <scope>NUCLEOTIDE SEQUENCE [LARGE SCALE GENOMIC DNA]</scope>
    <source>
        <strain evidence="1 2">MPI-SDFR-AT-0079</strain>
    </source>
</reference>
<keyword evidence="2" id="KW-1185">Reference proteome</keyword>
<evidence type="ECO:0000313" key="1">
    <source>
        <dbReference type="EMBL" id="KAH6650103.1"/>
    </source>
</evidence>
<accession>A0ACB7PLW8</accession>
<organism evidence="1 2">
    <name type="scientific">Chaetomium tenue</name>
    <dbReference type="NCBI Taxonomy" id="1854479"/>
    <lineage>
        <taxon>Eukaryota</taxon>
        <taxon>Fungi</taxon>
        <taxon>Dikarya</taxon>
        <taxon>Ascomycota</taxon>
        <taxon>Pezizomycotina</taxon>
        <taxon>Sordariomycetes</taxon>
        <taxon>Sordariomycetidae</taxon>
        <taxon>Sordariales</taxon>
        <taxon>Chaetomiaceae</taxon>
        <taxon>Chaetomium</taxon>
    </lineage>
</organism>
<dbReference type="Proteomes" id="UP000724584">
    <property type="component" value="Unassembled WGS sequence"/>
</dbReference>
<gene>
    <name evidence="1" type="ORF">F5144DRAFT_555267</name>
</gene>
<comment type="caution">
    <text evidence="1">The sequence shown here is derived from an EMBL/GenBank/DDBJ whole genome shotgun (WGS) entry which is preliminary data.</text>
</comment>
<dbReference type="EMBL" id="JAGIZQ010000001">
    <property type="protein sequence ID" value="KAH6650103.1"/>
    <property type="molecule type" value="Genomic_DNA"/>
</dbReference>
<proteinExistence type="predicted"/>
<protein>
    <submittedName>
        <fullName evidence="1">Cytochrome P450</fullName>
    </submittedName>
</protein>
<evidence type="ECO:0000313" key="2">
    <source>
        <dbReference type="Proteomes" id="UP000724584"/>
    </source>
</evidence>